<protein>
    <recommendedName>
        <fullName evidence="3">DUF222 domain-containing protein</fullName>
    </recommendedName>
</protein>
<keyword evidence="2" id="KW-1185">Reference proteome</keyword>
<proteinExistence type="predicted"/>
<dbReference type="EMBL" id="JBFAUK010000010">
    <property type="protein sequence ID" value="MEV5507896.1"/>
    <property type="molecule type" value="Genomic_DNA"/>
</dbReference>
<evidence type="ECO:0008006" key="3">
    <source>
        <dbReference type="Google" id="ProtNLM"/>
    </source>
</evidence>
<organism evidence="1 2">
    <name type="scientific">Streptomyces orinoci</name>
    <name type="common">Streptoverticillium orinoci</name>
    <dbReference type="NCBI Taxonomy" id="67339"/>
    <lineage>
        <taxon>Bacteria</taxon>
        <taxon>Bacillati</taxon>
        <taxon>Actinomycetota</taxon>
        <taxon>Actinomycetes</taxon>
        <taxon>Kitasatosporales</taxon>
        <taxon>Streptomycetaceae</taxon>
        <taxon>Streptomyces</taxon>
    </lineage>
</organism>
<accession>A0ABV3JYD5</accession>
<gene>
    <name evidence="1" type="ORF">AB0L16_15670</name>
</gene>
<sequence>MLSTRWSRRRARWALRRGLARIEIRLPSAHPGIGFTARIAATVMTEPPYPISVAEVTSRIRSVLRQAACDIAKDCDPADLATAADICEDHLRQVRFLPTTPRIEFHAKVTLSLLPDDQMAVAAVLAAQRRQAVADAVRLQRTKALAEELADPAAVLVRWTEQDAVDWNNPPSVEKVKAFAEALSKFRPRHGRAVEFEAVEVVREFLDTFPDLAQKRMLYGLLAASMLRAGRPEHAAKAEALLDAHSIPEPDGAS</sequence>
<dbReference type="Proteomes" id="UP001552594">
    <property type="component" value="Unassembled WGS sequence"/>
</dbReference>
<evidence type="ECO:0000313" key="1">
    <source>
        <dbReference type="EMBL" id="MEV5507896.1"/>
    </source>
</evidence>
<comment type="caution">
    <text evidence="1">The sequence shown here is derived from an EMBL/GenBank/DDBJ whole genome shotgun (WGS) entry which is preliminary data.</text>
</comment>
<reference evidence="1 2" key="1">
    <citation type="submission" date="2024-06" db="EMBL/GenBank/DDBJ databases">
        <title>The Natural Products Discovery Center: Release of the First 8490 Sequenced Strains for Exploring Actinobacteria Biosynthetic Diversity.</title>
        <authorList>
            <person name="Kalkreuter E."/>
            <person name="Kautsar S.A."/>
            <person name="Yang D."/>
            <person name="Bader C.D."/>
            <person name="Teijaro C.N."/>
            <person name="Fluegel L."/>
            <person name="Davis C.M."/>
            <person name="Simpson J.R."/>
            <person name="Lauterbach L."/>
            <person name="Steele A.D."/>
            <person name="Gui C."/>
            <person name="Meng S."/>
            <person name="Li G."/>
            <person name="Viehrig K."/>
            <person name="Ye F."/>
            <person name="Su P."/>
            <person name="Kiefer A.F."/>
            <person name="Nichols A."/>
            <person name="Cepeda A.J."/>
            <person name="Yan W."/>
            <person name="Fan B."/>
            <person name="Jiang Y."/>
            <person name="Adhikari A."/>
            <person name="Zheng C.-J."/>
            <person name="Schuster L."/>
            <person name="Cowan T.M."/>
            <person name="Smanski M.J."/>
            <person name="Chevrette M.G."/>
            <person name="De Carvalho L.P.S."/>
            <person name="Shen B."/>
        </authorList>
    </citation>
    <scope>NUCLEOTIDE SEQUENCE [LARGE SCALE GENOMIC DNA]</scope>
    <source>
        <strain evidence="1 2">NPDC052347</strain>
    </source>
</reference>
<evidence type="ECO:0000313" key="2">
    <source>
        <dbReference type="Proteomes" id="UP001552594"/>
    </source>
</evidence>
<name>A0ABV3JYD5_STRON</name>
<dbReference type="RefSeq" id="WP_153068714.1">
    <property type="nucleotide sequence ID" value="NZ_JBFAUK010000010.1"/>
</dbReference>